<gene>
    <name evidence="2" type="ORF">FHR34_007440</name>
</gene>
<feature type="chain" id="PRO_5030640706" description="SH3 domain-containing protein" evidence="1">
    <location>
        <begin position="33"/>
        <end position="134"/>
    </location>
</feature>
<keyword evidence="3" id="KW-1185">Reference proteome</keyword>
<sequence>MKLKLGRRAASLAAVVALTTAGVGLAAGGASAADAVQLTTSHWVGIYNGPSTASGKVIPDQGDLTTDLLPGWSVMAQCWTVGQSIDNLGDTWYKVSDENRGYGWGDAPLPGYVFAGYVDDNAHSVNRDPNIPQC</sequence>
<organism evidence="2 3">
    <name type="scientific">Kitasatospora kifunensis</name>
    <name type="common">Streptomyces kifunensis</name>
    <dbReference type="NCBI Taxonomy" id="58351"/>
    <lineage>
        <taxon>Bacteria</taxon>
        <taxon>Bacillati</taxon>
        <taxon>Actinomycetota</taxon>
        <taxon>Actinomycetes</taxon>
        <taxon>Kitasatosporales</taxon>
        <taxon>Streptomycetaceae</taxon>
        <taxon>Kitasatospora</taxon>
    </lineage>
</organism>
<protein>
    <recommendedName>
        <fullName evidence="4">SH3 domain-containing protein</fullName>
    </recommendedName>
</protein>
<evidence type="ECO:0008006" key="4">
    <source>
        <dbReference type="Google" id="ProtNLM"/>
    </source>
</evidence>
<dbReference type="EMBL" id="JACHJV010000003">
    <property type="protein sequence ID" value="MBB4928343.1"/>
    <property type="molecule type" value="Genomic_DNA"/>
</dbReference>
<proteinExistence type="predicted"/>
<feature type="signal peptide" evidence="1">
    <location>
        <begin position="1"/>
        <end position="32"/>
    </location>
</feature>
<evidence type="ECO:0000313" key="2">
    <source>
        <dbReference type="EMBL" id="MBB4928343.1"/>
    </source>
</evidence>
<name>A0A7W7RAY6_KITKI</name>
<reference evidence="2 3" key="1">
    <citation type="submission" date="2020-08" db="EMBL/GenBank/DDBJ databases">
        <title>Sequencing the genomes of 1000 actinobacteria strains.</title>
        <authorList>
            <person name="Klenk H.-P."/>
        </authorList>
    </citation>
    <scope>NUCLEOTIDE SEQUENCE [LARGE SCALE GENOMIC DNA]</scope>
    <source>
        <strain evidence="2 3">DSM 41654</strain>
    </source>
</reference>
<dbReference type="RefSeq" id="WP_246562358.1">
    <property type="nucleotide sequence ID" value="NZ_JACHJV010000003.1"/>
</dbReference>
<evidence type="ECO:0000256" key="1">
    <source>
        <dbReference type="SAM" id="SignalP"/>
    </source>
</evidence>
<dbReference type="AlphaFoldDB" id="A0A7W7RAY6"/>
<keyword evidence="1" id="KW-0732">Signal</keyword>
<comment type="caution">
    <text evidence="2">The sequence shown here is derived from an EMBL/GenBank/DDBJ whole genome shotgun (WGS) entry which is preliminary data.</text>
</comment>
<accession>A0A7W7RAY6</accession>
<evidence type="ECO:0000313" key="3">
    <source>
        <dbReference type="Proteomes" id="UP000540506"/>
    </source>
</evidence>
<dbReference type="Proteomes" id="UP000540506">
    <property type="component" value="Unassembled WGS sequence"/>
</dbReference>